<dbReference type="RefSeq" id="WP_330799524.1">
    <property type="nucleotide sequence ID" value="NZ_JAZEWV010000034.1"/>
</dbReference>
<dbReference type="Proteomes" id="UP001344658">
    <property type="component" value="Unassembled WGS sequence"/>
</dbReference>
<feature type="signal peptide" evidence="3">
    <location>
        <begin position="1"/>
        <end position="39"/>
    </location>
</feature>
<evidence type="ECO:0000313" key="4">
    <source>
        <dbReference type="EMBL" id="MEE4545824.1"/>
    </source>
</evidence>
<name>A0ABU7PKQ1_9ACTN</name>
<sequence>MRSRSGRYRAGASGTVSAWLAAAALTVLGLGAAASPAGAADQLSIAVMDLPQSYFVPVHGDTAYVPPYSVALATGSADGSGDETDLKNVTAVLDLSSLRGAVDVGLHDSGCTRQDLVVTCPLGDFYQRTDLAPLTLTATAGTPVGAAGSIMLTVTADNAPTETRSTQVVIGRPRLATARGGTTQMTSQTAAVTPEFGNHGDVAVTQGVTLHVTSQVPMAGTYRNCRYNSLSRPTTAECDFDVRLPPGAAFRTDGAFSFDGSAALLGFDVGYAVWPTGNAPEYGGLGAGAAHGTGGQLGLSAIDGGSLLDAASSSEHFVPVGGLHVDYAAVGFEIKGTVGQTLRFKVPEPVNDKHAGDDWVKPPQRLTLPAGVRALDASDVYQGEEVYCAPASGGRTATCPFGSEPFGAYVLVHLDKRVPGATGTLFTPTDTTVDPDQANNTAVVTTDITDITGGAGGGAAAGGSGAGGHSGAGGASSSGGSATGGTSGTSGAGGTSGGSGGGASAAASAGGADGGTGNLAATGPIDVPLIVGASALILAAGTVLVAVRRRRSGAA</sequence>
<feature type="region of interest" description="Disordered" evidence="1">
    <location>
        <begin position="457"/>
        <end position="512"/>
    </location>
</feature>
<evidence type="ECO:0000313" key="5">
    <source>
        <dbReference type="Proteomes" id="UP001344658"/>
    </source>
</evidence>
<evidence type="ECO:0008006" key="6">
    <source>
        <dbReference type="Google" id="ProtNLM"/>
    </source>
</evidence>
<keyword evidence="2" id="KW-1133">Transmembrane helix</keyword>
<gene>
    <name evidence="4" type="ORF">V2S66_28130</name>
</gene>
<reference evidence="4 5" key="1">
    <citation type="submission" date="2023-12" db="EMBL/GenBank/DDBJ databases">
        <title>Streptomyces sp. V4-01.</title>
        <authorList>
            <person name="Somphong A."/>
            <person name="Phongsopitanun W."/>
        </authorList>
    </citation>
    <scope>NUCLEOTIDE SEQUENCE [LARGE SCALE GENOMIC DNA]</scope>
    <source>
        <strain evidence="4 5">V4-01</strain>
    </source>
</reference>
<keyword evidence="2" id="KW-0812">Transmembrane</keyword>
<organism evidence="4 5">
    <name type="scientific">Actinacidiphila polyblastidii</name>
    <dbReference type="NCBI Taxonomy" id="3110430"/>
    <lineage>
        <taxon>Bacteria</taxon>
        <taxon>Bacillati</taxon>
        <taxon>Actinomycetota</taxon>
        <taxon>Actinomycetes</taxon>
        <taxon>Kitasatosporales</taxon>
        <taxon>Streptomycetaceae</taxon>
        <taxon>Actinacidiphila</taxon>
    </lineage>
</organism>
<dbReference type="EMBL" id="JAZEWV010000034">
    <property type="protein sequence ID" value="MEE4545824.1"/>
    <property type="molecule type" value="Genomic_DNA"/>
</dbReference>
<keyword evidence="3" id="KW-0732">Signal</keyword>
<feature type="compositionally biased region" description="Gly residues" evidence="1">
    <location>
        <begin position="457"/>
        <end position="503"/>
    </location>
</feature>
<keyword evidence="5" id="KW-1185">Reference proteome</keyword>
<feature type="chain" id="PRO_5045254902" description="Gram-positive cocci surface proteins LPxTG domain-containing protein" evidence="3">
    <location>
        <begin position="40"/>
        <end position="555"/>
    </location>
</feature>
<accession>A0ABU7PKQ1</accession>
<evidence type="ECO:0000256" key="1">
    <source>
        <dbReference type="SAM" id="MobiDB-lite"/>
    </source>
</evidence>
<feature type="transmembrane region" description="Helical" evidence="2">
    <location>
        <begin position="527"/>
        <end position="547"/>
    </location>
</feature>
<comment type="caution">
    <text evidence="4">The sequence shown here is derived from an EMBL/GenBank/DDBJ whole genome shotgun (WGS) entry which is preliminary data.</text>
</comment>
<evidence type="ECO:0000256" key="3">
    <source>
        <dbReference type="SAM" id="SignalP"/>
    </source>
</evidence>
<evidence type="ECO:0000256" key="2">
    <source>
        <dbReference type="SAM" id="Phobius"/>
    </source>
</evidence>
<proteinExistence type="predicted"/>
<protein>
    <recommendedName>
        <fullName evidence="6">Gram-positive cocci surface proteins LPxTG domain-containing protein</fullName>
    </recommendedName>
</protein>
<keyword evidence="2" id="KW-0472">Membrane</keyword>